<gene>
    <name evidence="4" type="ORF">QWZ14_02030</name>
</gene>
<dbReference type="Gene3D" id="1.10.150.130">
    <property type="match status" value="1"/>
</dbReference>
<evidence type="ECO:0000313" key="5">
    <source>
        <dbReference type="Proteomes" id="UP001529369"/>
    </source>
</evidence>
<feature type="domain" description="Tyr recombinase" evidence="3">
    <location>
        <begin position="58"/>
        <end position="272"/>
    </location>
</feature>
<comment type="caution">
    <text evidence="4">The sequence shown here is derived from an EMBL/GenBank/DDBJ whole genome shotgun (WGS) entry which is preliminary data.</text>
</comment>
<dbReference type="InterPro" id="IPR010998">
    <property type="entry name" value="Integrase_recombinase_N"/>
</dbReference>
<reference evidence="5" key="1">
    <citation type="journal article" date="2019" name="Int. J. Syst. Evol. Microbiol.">
        <title>The Global Catalogue of Microorganisms (GCM) 10K type strain sequencing project: providing services to taxonomists for standard genome sequencing and annotation.</title>
        <authorList>
            <consortium name="The Broad Institute Genomics Platform"/>
            <consortium name="The Broad Institute Genome Sequencing Center for Infectious Disease"/>
            <person name="Wu L."/>
            <person name="Ma J."/>
        </authorList>
    </citation>
    <scope>NUCLEOTIDE SEQUENCE [LARGE SCALE GENOMIC DNA]</scope>
    <source>
        <strain evidence="5">CECT 7131</strain>
    </source>
</reference>
<sequence>MYAVHAADRGLSLSSLRVALAAIQAAHRLAGIALDLRYPRLVMLLEGIARTKGSRPAKQATAAGPEVLRQMLATRPSPETPLGARDRALLLLGFAGALRRSELVGLTLGDVEVVPQRGLRLLIRRSKTDQRGAGQAIALSANPREPGLCPAQALDTWLGFRQGGGDRTGGASDAALPLFVGLSKAGKLAPTGLSDKAVWRLVKQAARDAGLANPEGYSGHSLRAGLATAAGEAGADLAAVMRQTRHRSAEVALSYLRPAELWRNNASQKVWDSAQDRAEEAD</sequence>
<evidence type="ECO:0000313" key="4">
    <source>
        <dbReference type="EMBL" id="MDN3563156.1"/>
    </source>
</evidence>
<keyword evidence="1" id="KW-0238">DNA-binding</keyword>
<dbReference type="Proteomes" id="UP001529369">
    <property type="component" value="Unassembled WGS sequence"/>
</dbReference>
<keyword evidence="5" id="KW-1185">Reference proteome</keyword>
<proteinExistence type="predicted"/>
<dbReference type="SUPFAM" id="SSF47823">
    <property type="entry name" value="lambda integrase-like, N-terminal domain"/>
    <property type="match status" value="1"/>
</dbReference>
<dbReference type="PROSITE" id="PS51898">
    <property type="entry name" value="TYR_RECOMBINASE"/>
    <property type="match status" value="1"/>
</dbReference>
<evidence type="ECO:0000256" key="2">
    <source>
        <dbReference type="ARBA" id="ARBA00023172"/>
    </source>
</evidence>
<dbReference type="InterPro" id="IPR002104">
    <property type="entry name" value="Integrase_catalytic"/>
</dbReference>
<accession>A0ABT8A0C4</accession>
<dbReference type="EMBL" id="JAUFPN010000016">
    <property type="protein sequence ID" value="MDN3563156.1"/>
    <property type="molecule type" value="Genomic_DNA"/>
</dbReference>
<dbReference type="Gene3D" id="1.10.443.10">
    <property type="entry name" value="Intergrase catalytic core"/>
    <property type="match status" value="1"/>
</dbReference>
<dbReference type="PANTHER" id="PTHR34605">
    <property type="entry name" value="PHAGE_INTEGRASE DOMAIN-CONTAINING PROTEIN"/>
    <property type="match status" value="1"/>
</dbReference>
<dbReference type="RefSeq" id="WP_290314895.1">
    <property type="nucleotide sequence ID" value="NZ_JAUFPN010000016.1"/>
</dbReference>
<dbReference type="PANTHER" id="PTHR34605:SF4">
    <property type="entry name" value="DNA ADENINE METHYLTRANSFERASE"/>
    <property type="match status" value="1"/>
</dbReference>
<evidence type="ECO:0000259" key="3">
    <source>
        <dbReference type="PROSITE" id="PS51898"/>
    </source>
</evidence>
<dbReference type="InterPro" id="IPR052925">
    <property type="entry name" value="Phage_Integrase-like_Recomb"/>
</dbReference>
<dbReference type="InterPro" id="IPR013762">
    <property type="entry name" value="Integrase-like_cat_sf"/>
</dbReference>
<dbReference type="InterPro" id="IPR011010">
    <property type="entry name" value="DNA_brk_join_enz"/>
</dbReference>
<dbReference type="Pfam" id="PF00589">
    <property type="entry name" value="Phage_integrase"/>
    <property type="match status" value="1"/>
</dbReference>
<organism evidence="4 5">
    <name type="scientific">Paeniroseomonas aquatica</name>
    <dbReference type="NCBI Taxonomy" id="373043"/>
    <lineage>
        <taxon>Bacteria</taxon>
        <taxon>Pseudomonadati</taxon>
        <taxon>Pseudomonadota</taxon>
        <taxon>Alphaproteobacteria</taxon>
        <taxon>Acetobacterales</taxon>
        <taxon>Acetobacteraceae</taxon>
        <taxon>Paeniroseomonas</taxon>
    </lineage>
</organism>
<name>A0ABT8A0C4_9PROT</name>
<dbReference type="SUPFAM" id="SSF56349">
    <property type="entry name" value="DNA breaking-rejoining enzymes"/>
    <property type="match status" value="1"/>
</dbReference>
<evidence type="ECO:0000256" key="1">
    <source>
        <dbReference type="ARBA" id="ARBA00023125"/>
    </source>
</evidence>
<keyword evidence="2" id="KW-0233">DNA recombination</keyword>
<protein>
    <submittedName>
        <fullName evidence="4">Tyrosine-type recombinase/integrase</fullName>
    </submittedName>
</protein>